<dbReference type="OrthoDB" id="8236516at2"/>
<proteinExistence type="predicted"/>
<reference evidence="1 2" key="1">
    <citation type="submission" date="2019-07" db="EMBL/GenBank/DDBJ databases">
        <title>New species of Amycolatopsis and Streptomyces.</title>
        <authorList>
            <person name="Duangmal K."/>
            <person name="Teo W.F.A."/>
            <person name="Lipun K."/>
        </authorList>
    </citation>
    <scope>NUCLEOTIDE SEQUENCE [LARGE SCALE GENOMIC DNA]</scope>
    <source>
        <strain evidence="1 2">JCM 30562</strain>
    </source>
</reference>
<gene>
    <name evidence="1" type="ORF">FNH06_30205</name>
</gene>
<dbReference type="Proteomes" id="UP000318578">
    <property type="component" value="Unassembled WGS sequence"/>
</dbReference>
<accession>A0A558A0L9</accession>
<comment type="caution">
    <text evidence="1">The sequence shown here is derived from an EMBL/GenBank/DDBJ whole genome shotgun (WGS) entry which is preliminary data.</text>
</comment>
<sequence>MAGPGDKLSFEQDIRPLFRQKDRDAMLAAFDLFDYEDVVEKADAIVGSLRSGQMPCDGAWPAEQVDKLQQWIDAGTPA</sequence>
<protein>
    <submittedName>
        <fullName evidence="1">Uncharacterized protein</fullName>
    </submittedName>
</protein>
<dbReference type="RefSeq" id="WP_144643330.1">
    <property type="nucleotide sequence ID" value="NZ_BNAX01000037.1"/>
</dbReference>
<dbReference type="EMBL" id="VJZA01000072">
    <property type="protein sequence ID" value="TVT17806.1"/>
    <property type="molecule type" value="Genomic_DNA"/>
</dbReference>
<evidence type="ECO:0000313" key="2">
    <source>
        <dbReference type="Proteomes" id="UP000318578"/>
    </source>
</evidence>
<organism evidence="1 2">
    <name type="scientific">Amycolatopsis acidiphila</name>
    <dbReference type="NCBI Taxonomy" id="715473"/>
    <lineage>
        <taxon>Bacteria</taxon>
        <taxon>Bacillati</taxon>
        <taxon>Actinomycetota</taxon>
        <taxon>Actinomycetes</taxon>
        <taxon>Pseudonocardiales</taxon>
        <taxon>Pseudonocardiaceae</taxon>
        <taxon>Amycolatopsis</taxon>
    </lineage>
</organism>
<name>A0A558A0L9_9PSEU</name>
<evidence type="ECO:0000313" key="1">
    <source>
        <dbReference type="EMBL" id="TVT17806.1"/>
    </source>
</evidence>
<dbReference type="AlphaFoldDB" id="A0A558A0L9"/>
<keyword evidence="2" id="KW-1185">Reference proteome</keyword>